<comment type="caution">
    <text evidence="5">The sequence shown here is derived from an EMBL/GenBank/DDBJ whole genome shotgun (WGS) entry which is preliminary data.</text>
</comment>
<dbReference type="InterPro" id="IPR048666">
    <property type="entry name" value="RedAm-like_C"/>
</dbReference>
<protein>
    <submittedName>
        <fullName evidence="5">Uncharacterized protein</fullName>
    </submittedName>
</protein>
<dbReference type="InterPro" id="IPR013328">
    <property type="entry name" value="6PGD_dom2"/>
</dbReference>
<keyword evidence="6" id="KW-1185">Reference proteome</keyword>
<dbReference type="GO" id="GO:0031491">
    <property type="term" value="F:nucleosome binding"/>
    <property type="evidence" value="ECO:0007669"/>
    <property type="project" value="TreeGrafter"/>
</dbReference>
<dbReference type="PIRSF" id="PIRSF000103">
    <property type="entry name" value="HIBADH"/>
    <property type="match status" value="1"/>
</dbReference>
<dbReference type="InterPro" id="IPR006115">
    <property type="entry name" value="6PGDH_NADP-bd"/>
</dbReference>
<dbReference type="EMBL" id="PDNA01000114">
    <property type="protein sequence ID" value="PGH12673.1"/>
    <property type="molecule type" value="Genomic_DNA"/>
</dbReference>
<dbReference type="Proteomes" id="UP000224634">
    <property type="component" value="Unassembled WGS sequence"/>
</dbReference>
<name>A0A2B7XV76_POLH7</name>
<dbReference type="Pfam" id="PF03446">
    <property type="entry name" value="NAD_binding_2"/>
    <property type="match status" value="1"/>
</dbReference>
<dbReference type="PANTHER" id="PTHR43580">
    <property type="entry name" value="OXIDOREDUCTASE GLYR1-RELATED"/>
    <property type="match status" value="1"/>
</dbReference>
<dbReference type="Gene3D" id="3.40.50.720">
    <property type="entry name" value="NAD(P)-binding Rossmann-like Domain"/>
    <property type="match status" value="1"/>
</dbReference>
<accession>A0A2B7XV76</accession>
<evidence type="ECO:0000259" key="3">
    <source>
        <dbReference type="Pfam" id="PF03446"/>
    </source>
</evidence>
<comment type="similarity">
    <text evidence="1">Belongs to the HIBADH-related family. NP60 subfamily.</text>
</comment>
<feature type="domain" description="6-phosphogluconate dehydrogenase NADP-binding" evidence="3">
    <location>
        <begin position="5"/>
        <end position="153"/>
    </location>
</feature>
<sequence>MARPVSIFGLGDMGAALASTFLKHCYKTTVWNRTSSKVKPLVDNGASLATSVAQGAEASELIIICLLDNNAVQQTLEQAQSSWSGRTIVNLTNGTPSHARETAKWAIARGARYIHGGIMAVPPMIGNPGAFLLYSGASEAFEPMKIDLDILGESKYVGSDVGLASLQDLALLSGMYGLFTGYTHAMALVRSENIKGAVFFPLLHTWLTAMAGYLSVVTQQVDSGDYAATGSNLEMQLAGLNNIVELSKEQGVNADLIRPFKALVERHVAAGKGAEDTSALVELAMKPVKE</sequence>
<dbReference type="PANTHER" id="PTHR43580:SF2">
    <property type="entry name" value="CYTOKINE-LIKE NUCLEAR FACTOR N-PAC"/>
    <property type="match status" value="1"/>
</dbReference>
<dbReference type="SUPFAM" id="SSF51735">
    <property type="entry name" value="NAD(P)-binding Rossmann-fold domains"/>
    <property type="match status" value="1"/>
</dbReference>
<dbReference type="SUPFAM" id="SSF48179">
    <property type="entry name" value="6-phosphogluconate dehydrogenase C-terminal domain-like"/>
    <property type="match status" value="1"/>
</dbReference>
<dbReference type="STRING" id="1447883.A0A2B7XV76"/>
<dbReference type="AlphaFoldDB" id="A0A2B7XV76"/>
<organism evidence="5 6">
    <name type="scientific">Polytolypa hystricis (strain UAMH7299)</name>
    <dbReference type="NCBI Taxonomy" id="1447883"/>
    <lineage>
        <taxon>Eukaryota</taxon>
        <taxon>Fungi</taxon>
        <taxon>Dikarya</taxon>
        <taxon>Ascomycota</taxon>
        <taxon>Pezizomycotina</taxon>
        <taxon>Eurotiomycetes</taxon>
        <taxon>Eurotiomycetidae</taxon>
        <taxon>Onygenales</taxon>
        <taxon>Onygenales incertae sedis</taxon>
        <taxon>Polytolypa</taxon>
    </lineage>
</organism>
<dbReference type="Gene3D" id="1.10.1040.10">
    <property type="entry name" value="N-(1-d-carboxylethyl)-l-norvaline Dehydrogenase, domain 2"/>
    <property type="match status" value="1"/>
</dbReference>
<dbReference type="GO" id="GO:0050661">
    <property type="term" value="F:NADP binding"/>
    <property type="evidence" value="ECO:0007669"/>
    <property type="project" value="InterPro"/>
</dbReference>
<gene>
    <name evidence="5" type="ORF">AJ80_06616</name>
</gene>
<dbReference type="OrthoDB" id="435038at2759"/>
<dbReference type="GO" id="GO:0016491">
    <property type="term" value="F:oxidoreductase activity"/>
    <property type="evidence" value="ECO:0007669"/>
    <property type="project" value="UniProtKB-KW"/>
</dbReference>
<proteinExistence type="inferred from homology"/>
<dbReference type="GO" id="GO:0003677">
    <property type="term" value="F:DNA binding"/>
    <property type="evidence" value="ECO:0007669"/>
    <property type="project" value="TreeGrafter"/>
</dbReference>
<dbReference type="InterPro" id="IPR051265">
    <property type="entry name" value="HIBADH-related_NP60_sf"/>
</dbReference>
<evidence type="ECO:0000313" key="6">
    <source>
        <dbReference type="Proteomes" id="UP000224634"/>
    </source>
</evidence>
<dbReference type="Pfam" id="PF21761">
    <property type="entry name" value="RedAm-like_C"/>
    <property type="match status" value="1"/>
</dbReference>
<evidence type="ECO:0000256" key="1">
    <source>
        <dbReference type="ARBA" id="ARBA00007598"/>
    </source>
</evidence>
<evidence type="ECO:0000259" key="4">
    <source>
        <dbReference type="Pfam" id="PF21761"/>
    </source>
</evidence>
<reference evidence="5 6" key="1">
    <citation type="submission" date="2017-10" db="EMBL/GenBank/DDBJ databases">
        <title>Comparative genomics in systemic dimorphic fungi from Ajellomycetaceae.</title>
        <authorList>
            <person name="Munoz J.F."/>
            <person name="Mcewen J.G."/>
            <person name="Clay O.K."/>
            <person name="Cuomo C.A."/>
        </authorList>
    </citation>
    <scope>NUCLEOTIDE SEQUENCE [LARGE SCALE GENOMIC DNA]</scope>
    <source>
        <strain evidence="5 6">UAMH7299</strain>
    </source>
</reference>
<dbReference type="GO" id="GO:0140673">
    <property type="term" value="P:transcription elongation-coupled chromatin remodeling"/>
    <property type="evidence" value="ECO:0007669"/>
    <property type="project" value="TreeGrafter"/>
</dbReference>
<dbReference type="GO" id="GO:0000785">
    <property type="term" value="C:chromatin"/>
    <property type="evidence" value="ECO:0007669"/>
    <property type="project" value="TreeGrafter"/>
</dbReference>
<feature type="domain" description="NADPH-dependent reductive aminase-like C-terminal" evidence="4">
    <location>
        <begin position="160"/>
        <end position="284"/>
    </location>
</feature>
<dbReference type="InterPro" id="IPR036291">
    <property type="entry name" value="NAD(P)-bd_dom_sf"/>
</dbReference>
<dbReference type="InterPro" id="IPR015815">
    <property type="entry name" value="HIBADH-related"/>
</dbReference>
<keyword evidence="2" id="KW-0560">Oxidoreductase</keyword>
<evidence type="ECO:0000256" key="2">
    <source>
        <dbReference type="ARBA" id="ARBA00023002"/>
    </source>
</evidence>
<dbReference type="InterPro" id="IPR008927">
    <property type="entry name" value="6-PGluconate_DH-like_C_sf"/>
</dbReference>
<evidence type="ECO:0000313" key="5">
    <source>
        <dbReference type="EMBL" id="PGH12673.1"/>
    </source>
</evidence>